<dbReference type="EMBL" id="LSSL01005828">
    <property type="protein sequence ID" value="OLY78646.1"/>
    <property type="molecule type" value="Genomic_DNA"/>
</dbReference>
<accession>A0A1R0GP48</accession>
<organism evidence="1 2">
    <name type="scientific">Smittium mucronatum</name>
    <dbReference type="NCBI Taxonomy" id="133383"/>
    <lineage>
        <taxon>Eukaryota</taxon>
        <taxon>Fungi</taxon>
        <taxon>Fungi incertae sedis</taxon>
        <taxon>Zoopagomycota</taxon>
        <taxon>Kickxellomycotina</taxon>
        <taxon>Harpellomycetes</taxon>
        <taxon>Harpellales</taxon>
        <taxon>Legeriomycetaceae</taxon>
        <taxon>Smittium</taxon>
    </lineage>
</organism>
<dbReference type="AlphaFoldDB" id="A0A1R0GP48"/>
<proteinExistence type="predicted"/>
<gene>
    <name evidence="1" type="ORF">AYI68_g7302</name>
</gene>
<dbReference type="Proteomes" id="UP000187455">
    <property type="component" value="Unassembled WGS sequence"/>
</dbReference>
<evidence type="ECO:0000313" key="1">
    <source>
        <dbReference type="EMBL" id="OLY78646.1"/>
    </source>
</evidence>
<keyword evidence="2" id="KW-1185">Reference proteome</keyword>
<comment type="caution">
    <text evidence="1">The sequence shown here is derived from an EMBL/GenBank/DDBJ whole genome shotgun (WGS) entry which is preliminary data.</text>
</comment>
<evidence type="ECO:0000313" key="2">
    <source>
        <dbReference type="Proteomes" id="UP000187455"/>
    </source>
</evidence>
<protein>
    <submittedName>
        <fullName evidence="1">Uncharacterized protein</fullName>
    </submittedName>
</protein>
<reference evidence="1 2" key="1">
    <citation type="journal article" date="2016" name="Mol. Biol. Evol.">
        <title>Genome-Wide Survey of Gut Fungi (Harpellales) Reveals the First Horizontally Transferred Ubiquitin Gene from a Mosquito Host.</title>
        <authorList>
            <person name="Wang Y."/>
            <person name="White M.M."/>
            <person name="Kvist S."/>
            <person name="Moncalvo J.M."/>
        </authorList>
    </citation>
    <scope>NUCLEOTIDE SEQUENCE [LARGE SCALE GENOMIC DNA]</scope>
    <source>
        <strain evidence="1 2">ALG-7-W6</strain>
    </source>
</reference>
<name>A0A1R0GP48_9FUNG</name>
<sequence>MNKNSHRKISELKMAKTGFKNYRFDVKFMENPEKYGHYHISASTKKKRAPFLNSKISQLKQPTYTQSTTE</sequence>